<evidence type="ECO:0000313" key="2">
    <source>
        <dbReference type="Proteomes" id="UP000189670"/>
    </source>
</evidence>
<dbReference type="EMBL" id="ATBP01000844">
    <property type="protein sequence ID" value="ETR68750.1"/>
    <property type="molecule type" value="Genomic_DNA"/>
</dbReference>
<organism evidence="1 2">
    <name type="scientific">Candidatus Magnetoglobus multicellularis str. Araruama</name>
    <dbReference type="NCBI Taxonomy" id="890399"/>
    <lineage>
        <taxon>Bacteria</taxon>
        <taxon>Pseudomonadati</taxon>
        <taxon>Thermodesulfobacteriota</taxon>
        <taxon>Desulfobacteria</taxon>
        <taxon>Desulfobacterales</taxon>
        <taxon>Desulfobacteraceae</taxon>
        <taxon>Candidatus Magnetoglobus</taxon>
    </lineage>
</organism>
<evidence type="ECO:0000313" key="1">
    <source>
        <dbReference type="EMBL" id="ETR68750.1"/>
    </source>
</evidence>
<comment type="caution">
    <text evidence="1">The sequence shown here is derived from an EMBL/GenBank/DDBJ whole genome shotgun (WGS) entry which is preliminary data.</text>
</comment>
<dbReference type="Proteomes" id="UP000189670">
    <property type="component" value="Unassembled WGS sequence"/>
</dbReference>
<reference evidence="2" key="1">
    <citation type="submission" date="2012-11" db="EMBL/GenBank/DDBJ databases">
        <authorList>
            <person name="Lucero-Rivera Y.E."/>
            <person name="Tovar-Ramirez D."/>
        </authorList>
    </citation>
    <scope>NUCLEOTIDE SEQUENCE [LARGE SCALE GENOMIC DNA]</scope>
    <source>
        <strain evidence="2">Araruama</strain>
    </source>
</reference>
<accession>A0A1V1P1P9</accession>
<gene>
    <name evidence="1" type="ORF">OMM_10206</name>
</gene>
<protein>
    <submittedName>
        <fullName evidence="1">Uncharacterized protein</fullName>
    </submittedName>
</protein>
<sequence length="78" mass="8989">MAYRGFRVGALNGLSINKGKFKTISKSKEWTGDLPEKLKKYSGKPFKEIKTESIKKAFYRICKKLYECDLIEKGLFCS</sequence>
<proteinExistence type="predicted"/>
<name>A0A1V1P1P9_9BACT</name>
<dbReference type="AlphaFoldDB" id="A0A1V1P1P9"/>